<dbReference type="EMBL" id="AP028947">
    <property type="protein sequence ID" value="BET25795.1"/>
    <property type="molecule type" value="Genomic_DNA"/>
</dbReference>
<feature type="transmembrane region" description="Helical" evidence="1">
    <location>
        <begin position="51"/>
        <end position="70"/>
    </location>
</feature>
<dbReference type="AlphaFoldDB" id="A0AA86MED2"/>
<feature type="transmembrane region" description="Helical" evidence="1">
    <location>
        <begin position="76"/>
        <end position="99"/>
    </location>
</feature>
<feature type="transmembrane region" description="Helical" evidence="1">
    <location>
        <begin position="120"/>
        <end position="142"/>
    </location>
</feature>
<proteinExistence type="predicted"/>
<accession>A0AA86MED2</accession>
<evidence type="ECO:0000313" key="2">
    <source>
        <dbReference type="EMBL" id="BET25795.1"/>
    </source>
</evidence>
<keyword evidence="1" id="KW-0812">Transmembrane</keyword>
<evidence type="ECO:0000256" key="1">
    <source>
        <dbReference type="SAM" id="Phobius"/>
    </source>
</evidence>
<feature type="transmembrane region" description="Helical" evidence="1">
    <location>
        <begin position="6"/>
        <end position="30"/>
    </location>
</feature>
<reference evidence="2 3" key="1">
    <citation type="submission" date="2023-10" db="EMBL/GenBank/DDBJ databases">
        <title>Complete Genome Sequence of Limnobacter thiooxidans CS-K2T, Isolated from freshwater lake sediments in Bavaria, Germany.</title>
        <authorList>
            <person name="Naruki M."/>
            <person name="Watanabe A."/>
            <person name="Warashina T."/>
            <person name="Morita T."/>
            <person name="Arakawa K."/>
        </authorList>
    </citation>
    <scope>NUCLEOTIDE SEQUENCE [LARGE SCALE GENOMIC DNA]</scope>
    <source>
        <strain evidence="2 3">CS-K2</strain>
    </source>
</reference>
<keyword evidence="1" id="KW-1133">Transmembrane helix</keyword>
<name>A0AA86MED2_9BURK</name>
<dbReference type="RefSeq" id="WP_130556680.1">
    <property type="nucleotide sequence ID" value="NZ_AP028947.1"/>
</dbReference>
<evidence type="ECO:0000313" key="3">
    <source>
        <dbReference type="Proteomes" id="UP001329151"/>
    </source>
</evidence>
<dbReference type="KEGG" id="lto:RGQ30_12960"/>
<gene>
    <name evidence="2" type="ORF">RGQ30_12960</name>
</gene>
<keyword evidence="1" id="KW-0472">Membrane</keyword>
<sequence>MPQNPAFAFAVVAAGAFLLTGLFSGLWKFIQMWKSPQGVAHPYVDIAHRASLMYGFACLVLAALAHFSMYSASSNFVAVVLVITFFALAVLGYLLQAALNGPDNQLRQPHRMGRHPMPRAGLMVFMVALILCEIGGTLYLFAGAMRNPLLQFWS</sequence>
<keyword evidence="3" id="KW-1185">Reference proteome</keyword>
<dbReference type="Proteomes" id="UP001329151">
    <property type="component" value="Chromosome"/>
</dbReference>
<organism evidence="2 3">
    <name type="scientific">Limnobacter thiooxidans</name>
    <dbReference type="NCBI Taxonomy" id="131080"/>
    <lineage>
        <taxon>Bacteria</taxon>
        <taxon>Pseudomonadati</taxon>
        <taxon>Pseudomonadota</taxon>
        <taxon>Betaproteobacteria</taxon>
        <taxon>Burkholderiales</taxon>
        <taxon>Burkholderiaceae</taxon>
        <taxon>Limnobacter</taxon>
    </lineage>
</organism>
<protein>
    <submittedName>
        <fullName evidence="2">Uncharacterized protein</fullName>
    </submittedName>
</protein>